<feature type="repeat" description="TPR" evidence="1">
    <location>
        <begin position="391"/>
        <end position="424"/>
    </location>
</feature>
<dbReference type="Pfam" id="PF12770">
    <property type="entry name" value="CHAT"/>
    <property type="match status" value="1"/>
</dbReference>
<dbReference type="Proteomes" id="UP000239735">
    <property type="component" value="Unassembled WGS sequence"/>
</dbReference>
<proteinExistence type="predicted"/>
<dbReference type="PANTHER" id="PTHR10098:SF108">
    <property type="entry name" value="TETRATRICOPEPTIDE REPEAT PROTEIN 28"/>
    <property type="match status" value="1"/>
</dbReference>
<gene>
    <name evidence="3" type="ORF">SBA5_50093</name>
</gene>
<evidence type="ECO:0000259" key="2">
    <source>
        <dbReference type="Pfam" id="PF12770"/>
    </source>
</evidence>
<organism evidence="3 4">
    <name type="scientific">Candidatus Sulfuritelmatomonas gaucii</name>
    <dbReference type="NCBI Taxonomy" id="2043161"/>
    <lineage>
        <taxon>Bacteria</taxon>
        <taxon>Pseudomonadati</taxon>
        <taxon>Acidobacteriota</taxon>
        <taxon>Terriglobia</taxon>
        <taxon>Terriglobales</taxon>
        <taxon>Acidobacteriaceae</taxon>
        <taxon>Candidatus Sulfuritelmatomonas</taxon>
    </lineage>
</organism>
<evidence type="ECO:0000313" key="4">
    <source>
        <dbReference type="Proteomes" id="UP000239735"/>
    </source>
</evidence>
<feature type="repeat" description="TPR" evidence="1">
    <location>
        <begin position="511"/>
        <end position="544"/>
    </location>
</feature>
<accession>A0A2N9LQM9</accession>
<feature type="domain" description="CHAT" evidence="2">
    <location>
        <begin position="842"/>
        <end position="1157"/>
    </location>
</feature>
<dbReference type="SUPFAM" id="SSF48452">
    <property type="entry name" value="TPR-like"/>
    <property type="match status" value="3"/>
</dbReference>
<feature type="repeat" description="TPR" evidence="1">
    <location>
        <begin position="111"/>
        <end position="144"/>
    </location>
</feature>
<dbReference type="AlphaFoldDB" id="A0A2N9LQM9"/>
<feature type="repeat" description="TPR" evidence="1">
    <location>
        <begin position="351"/>
        <end position="384"/>
    </location>
</feature>
<dbReference type="OrthoDB" id="100963at2"/>
<name>A0A2N9LQM9_9BACT</name>
<dbReference type="EMBL" id="OKRB01000108">
    <property type="protein sequence ID" value="SPE25504.1"/>
    <property type="molecule type" value="Genomic_DNA"/>
</dbReference>
<dbReference type="InterPro" id="IPR024983">
    <property type="entry name" value="CHAT_dom"/>
</dbReference>
<feature type="repeat" description="TPR" evidence="1">
    <location>
        <begin position="431"/>
        <end position="464"/>
    </location>
</feature>
<protein>
    <submittedName>
        <fullName evidence="3">Putative TPR repeat family protein</fullName>
    </submittedName>
</protein>
<dbReference type="PANTHER" id="PTHR10098">
    <property type="entry name" value="RAPSYN-RELATED"/>
    <property type="match status" value="1"/>
</dbReference>
<dbReference type="InterPro" id="IPR019734">
    <property type="entry name" value="TPR_rpt"/>
</dbReference>
<dbReference type="Pfam" id="PF13424">
    <property type="entry name" value="TPR_12"/>
    <property type="match status" value="4"/>
</dbReference>
<dbReference type="Gene3D" id="1.25.40.10">
    <property type="entry name" value="Tetratricopeptide repeat domain"/>
    <property type="match status" value="3"/>
</dbReference>
<keyword evidence="1" id="KW-0802">TPR repeat</keyword>
<dbReference type="PROSITE" id="PS50005">
    <property type="entry name" value="TPR"/>
    <property type="match status" value="5"/>
</dbReference>
<evidence type="ECO:0000313" key="3">
    <source>
        <dbReference type="EMBL" id="SPE25504.1"/>
    </source>
</evidence>
<dbReference type="PROSITE" id="PS50293">
    <property type="entry name" value="TPR_REGION"/>
    <property type="match status" value="2"/>
</dbReference>
<sequence length="1159" mass="125271">MRRVSFENVVAPSLLPTPCFLAYNKRNPRRVILQPGGRTLRHRTILTALCPAIALFAATNSFLCLSGRAAQTSSTAESAVPALGPEAQQKLNHLQAALRSAHASHHAKNEAAALIQLGDFNLVISEEKQALDAYNQALALARSANDPTLEASALIGIADCRRTESANDDAHRTYQQALDLAQAAGDIKRQAAALNGMGWVNDNTHDLQKGLDLHNQALALARQAGDLDLEAQILNRIGADNDDLGNTSKALDFYNQALGKWRAANDIDGQAKALNNLGILAAESGDPSTALADYTQALPLYHRAGDRAGEAGALNNMGVLYKNTGQEQKALGYFFEILPLQRALANRNGEAAALNNLGNVYSQLGENQQALDAFNQSLILDQSLNNPVGQAGVLLNIGEVWVRLGEIQKALEALEHSLALFATSGEPRGQANTLNAIGVVYDDLGQPQQALGYYTRALAMYKDLNDPDGEATALNDIAGIYNAPDQKQHALEIHNQALQLERAAQNRDGEARTLNNMGLVYEDLGQKQKALESYQQALPIWHAVGSRDGEAQVLDNIGSLISDSGNPDEARSYFAQALPLAAEVNDPLREAQIFHNMMLNEKAARPALAVFYGKQGVDLLQHVRGQIQGLDPALQKSFLATKTDYYRDLAALLIARGRLPEAQQVLDLLKEQEYADYVRGETANTLQPLALTPAEQQAKVEYDKSTAHMIALGEHWLALKNNSARTAEQEKTYQQLFDELDAASKGLNDYYARLYVAFGSNIEANRQLADVKGDVSRLKRVLQDSPHTVALYTLVGKDRYSVIVITGATAVAREFPIAEADLNAKVAAFQQVLRDPARDPRPLAAELYKILVGPAAADLDQARAETLVWSLDGALRYIPMAALFDGSKYLVEKYSIATITPASIASLDTPPKVANLSIAAMGISRQYQNDLPALPAVAVELDDVVKDPQAKDAHGPLPGTILLNGDFTQQAMDRLLERDFSVVHIASHFVYRPGDDSQSYLLLAGKDTDSAGYHLTVADFRDDQRLSLENTDLLTLSACETGMSGSASNGREVDGLGTTAQLRGAKAVISSLWDVNDVSTGSLMADFYKRWADGVGKVTKGEALRQAQLDLLEGRLSPKPGAGGRGLGVVESAPAPQPGPAGYAHPYYWAPFVLMGNWK</sequence>
<reference evidence="4" key="1">
    <citation type="submission" date="2018-02" db="EMBL/GenBank/DDBJ databases">
        <authorList>
            <person name="Hausmann B."/>
        </authorList>
    </citation>
    <scope>NUCLEOTIDE SEQUENCE [LARGE SCALE GENOMIC DNA]</scope>
    <source>
        <strain evidence="4">Peat soil MAG SbA5</strain>
    </source>
</reference>
<dbReference type="InterPro" id="IPR011990">
    <property type="entry name" value="TPR-like_helical_dom_sf"/>
</dbReference>
<evidence type="ECO:0000256" key="1">
    <source>
        <dbReference type="PROSITE-ProRule" id="PRU00339"/>
    </source>
</evidence>
<dbReference type="SMART" id="SM00028">
    <property type="entry name" value="TPR"/>
    <property type="match status" value="12"/>
</dbReference>